<organism evidence="1 2">
    <name type="scientific">Zophobas morio</name>
    <dbReference type="NCBI Taxonomy" id="2755281"/>
    <lineage>
        <taxon>Eukaryota</taxon>
        <taxon>Metazoa</taxon>
        <taxon>Ecdysozoa</taxon>
        <taxon>Arthropoda</taxon>
        <taxon>Hexapoda</taxon>
        <taxon>Insecta</taxon>
        <taxon>Pterygota</taxon>
        <taxon>Neoptera</taxon>
        <taxon>Endopterygota</taxon>
        <taxon>Coleoptera</taxon>
        <taxon>Polyphaga</taxon>
        <taxon>Cucujiformia</taxon>
        <taxon>Tenebrionidae</taxon>
        <taxon>Zophobas</taxon>
    </lineage>
</organism>
<dbReference type="EMBL" id="JALNTZ010000004">
    <property type="protein sequence ID" value="KAJ3655402.1"/>
    <property type="molecule type" value="Genomic_DNA"/>
</dbReference>
<accession>A0AA38MG89</accession>
<comment type="caution">
    <text evidence="1">The sequence shown here is derived from an EMBL/GenBank/DDBJ whole genome shotgun (WGS) entry which is preliminary data.</text>
</comment>
<evidence type="ECO:0000313" key="2">
    <source>
        <dbReference type="Proteomes" id="UP001168821"/>
    </source>
</evidence>
<proteinExistence type="predicted"/>
<name>A0AA38MG89_9CUCU</name>
<dbReference type="AlphaFoldDB" id="A0AA38MG89"/>
<dbReference type="Proteomes" id="UP001168821">
    <property type="component" value="Unassembled WGS sequence"/>
</dbReference>
<protein>
    <submittedName>
        <fullName evidence="1">Uncharacterized protein</fullName>
    </submittedName>
</protein>
<sequence>MLMTSSQFFFKFPLQKCNEKKNTIGMQSSSFRQRGKYCLNSLDQFFKYAAVLSRSGTPTLPHKRSSNTSPRVFVVFEDLGVYPISSWFDQGLLFELAALVRALDP</sequence>
<evidence type="ECO:0000313" key="1">
    <source>
        <dbReference type="EMBL" id="KAJ3655402.1"/>
    </source>
</evidence>
<reference evidence="1" key="1">
    <citation type="journal article" date="2023" name="G3 (Bethesda)">
        <title>Whole genome assemblies of Zophobas morio and Tenebrio molitor.</title>
        <authorList>
            <person name="Kaur S."/>
            <person name="Stinson S.A."/>
            <person name="diCenzo G.C."/>
        </authorList>
    </citation>
    <scope>NUCLEOTIDE SEQUENCE</scope>
    <source>
        <strain evidence="1">QUZm001</strain>
    </source>
</reference>
<keyword evidence="2" id="KW-1185">Reference proteome</keyword>
<gene>
    <name evidence="1" type="ORF">Zmor_014534</name>
</gene>